<dbReference type="RefSeq" id="WP_380754638.1">
    <property type="nucleotide sequence ID" value="NZ_JBHULT010000012.1"/>
</dbReference>
<organism evidence="3 4">
    <name type="scientific">Salinimicrobium flavum</name>
    <dbReference type="NCBI Taxonomy" id="1737065"/>
    <lineage>
        <taxon>Bacteria</taxon>
        <taxon>Pseudomonadati</taxon>
        <taxon>Bacteroidota</taxon>
        <taxon>Flavobacteriia</taxon>
        <taxon>Flavobacteriales</taxon>
        <taxon>Flavobacteriaceae</taxon>
        <taxon>Salinimicrobium</taxon>
    </lineage>
</organism>
<dbReference type="Proteomes" id="UP001597468">
    <property type="component" value="Unassembled WGS sequence"/>
</dbReference>
<accession>A0ABW5J3J5</accession>
<evidence type="ECO:0000256" key="2">
    <source>
        <dbReference type="SAM" id="Phobius"/>
    </source>
</evidence>
<proteinExistence type="predicted"/>
<keyword evidence="4" id="KW-1185">Reference proteome</keyword>
<gene>
    <name evidence="3" type="ORF">ACFSTG_14400</name>
</gene>
<comment type="caution">
    <text evidence="3">The sequence shown here is derived from an EMBL/GenBank/DDBJ whole genome shotgun (WGS) entry which is preliminary data.</text>
</comment>
<evidence type="ECO:0000256" key="1">
    <source>
        <dbReference type="SAM" id="MobiDB-lite"/>
    </source>
</evidence>
<sequence>MAEIKIEKKKPIWPWIILVLVILAILYFLVFANDDDNVDDMDDMDTEQVEEGTVWDDEDTTSWDNETDTDSWETDTLSATGQGVAGYLTYISNQNRMGVDHQYTNNALIELMNAVQAKADEINYDITADMEPIKQDAQKIQNDPTATNHANTIKSAGTKLANVLQKIQKQQYPNAAQDVEEMKTAANNIDGSVLTLQQKDQINKFFNEAADVLRKMS</sequence>
<reference evidence="4" key="1">
    <citation type="journal article" date="2019" name="Int. J. Syst. Evol. Microbiol.">
        <title>The Global Catalogue of Microorganisms (GCM) 10K type strain sequencing project: providing services to taxonomists for standard genome sequencing and annotation.</title>
        <authorList>
            <consortium name="The Broad Institute Genomics Platform"/>
            <consortium name="The Broad Institute Genome Sequencing Center for Infectious Disease"/>
            <person name="Wu L."/>
            <person name="Ma J."/>
        </authorList>
    </citation>
    <scope>NUCLEOTIDE SEQUENCE [LARGE SCALE GENOMIC DNA]</scope>
    <source>
        <strain evidence="4">KCTC 42585</strain>
    </source>
</reference>
<dbReference type="EMBL" id="JBHULT010000012">
    <property type="protein sequence ID" value="MFD2519095.1"/>
    <property type="molecule type" value="Genomic_DNA"/>
</dbReference>
<keyword evidence="2" id="KW-0812">Transmembrane</keyword>
<feature type="region of interest" description="Disordered" evidence="1">
    <location>
        <begin position="49"/>
        <end position="72"/>
    </location>
</feature>
<evidence type="ECO:0000313" key="3">
    <source>
        <dbReference type="EMBL" id="MFD2519095.1"/>
    </source>
</evidence>
<keyword evidence="2" id="KW-0472">Membrane</keyword>
<feature type="transmembrane region" description="Helical" evidence="2">
    <location>
        <begin position="12"/>
        <end position="32"/>
    </location>
</feature>
<evidence type="ECO:0000313" key="4">
    <source>
        <dbReference type="Proteomes" id="UP001597468"/>
    </source>
</evidence>
<keyword evidence="2" id="KW-1133">Transmembrane helix</keyword>
<name>A0ABW5J3J5_9FLAO</name>
<protein>
    <submittedName>
        <fullName evidence="3">Uncharacterized protein</fullName>
    </submittedName>
</protein>